<gene>
    <name evidence="2" type="ORF">FIBSPDRAFT_1037525</name>
</gene>
<evidence type="ECO:0000313" key="2">
    <source>
        <dbReference type="EMBL" id="KZP31554.1"/>
    </source>
</evidence>
<dbReference type="AlphaFoldDB" id="A0A166UCH7"/>
<dbReference type="OrthoDB" id="2687798at2759"/>
<feature type="compositionally biased region" description="Polar residues" evidence="1">
    <location>
        <begin position="61"/>
        <end position="81"/>
    </location>
</feature>
<dbReference type="EMBL" id="KV417489">
    <property type="protein sequence ID" value="KZP31554.1"/>
    <property type="molecule type" value="Genomic_DNA"/>
</dbReference>
<proteinExistence type="predicted"/>
<feature type="region of interest" description="Disordered" evidence="1">
    <location>
        <begin position="1"/>
        <end position="23"/>
    </location>
</feature>
<sequence length="261" mass="26037">MNALRQFPIRDKTSHPPHPLIHSSNMISTHIHKCLARPLASRALHTTTRASASGKDPQLSHGHTTTTSSQPASYDPQSQSARAGLEASSGSGMDAASPGSATKALRSGSGKGNREGVGMAEQVGGASGGSASGGAGGGKGGEEEATAPGILAAVKNALGLGTSAGEVKQNRGGGRGVTGTGTMPFGKRQIHSSAVAGYPGDKTAVKGEAGDGARAPKNDTLADQNDHLQHQEKGETDGGAGNAASDPVLPSKRKEGKEEAA</sequence>
<reference evidence="2 3" key="1">
    <citation type="journal article" date="2016" name="Mol. Biol. Evol.">
        <title>Comparative Genomics of Early-Diverging Mushroom-Forming Fungi Provides Insights into the Origins of Lignocellulose Decay Capabilities.</title>
        <authorList>
            <person name="Nagy L.G."/>
            <person name="Riley R."/>
            <person name="Tritt A."/>
            <person name="Adam C."/>
            <person name="Daum C."/>
            <person name="Floudas D."/>
            <person name="Sun H."/>
            <person name="Yadav J.S."/>
            <person name="Pangilinan J."/>
            <person name="Larsson K.H."/>
            <person name="Matsuura K."/>
            <person name="Barry K."/>
            <person name="Labutti K."/>
            <person name="Kuo R."/>
            <person name="Ohm R.A."/>
            <person name="Bhattacharya S.S."/>
            <person name="Shirouzu T."/>
            <person name="Yoshinaga Y."/>
            <person name="Martin F.M."/>
            <person name="Grigoriev I.V."/>
            <person name="Hibbett D.S."/>
        </authorList>
    </citation>
    <scope>NUCLEOTIDE SEQUENCE [LARGE SCALE GENOMIC DNA]</scope>
    <source>
        <strain evidence="2 3">CBS 109695</strain>
    </source>
</reference>
<feature type="region of interest" description="Disordered" evidence="1">
    <location>
        <begin position="47"/>
        <end position="144"/>
    </location>
</feature>
<evidence type="ECO:0000313" key="3">
    <source>
        <dbReference type="Proteomes" id="UP000076532"/>
    </source>
</evidence>
<feature type="compositionally biased region" description="Basic and acidic residues" evidence="1">
    <location>
        <begin position="224"/>
        <end position="236"/>
    </location>
</feature>
<name>A0A166UCH7_9AGAM</name>
<feature type="region of interest" description="Disordered" evidence="1">
    <location>
        <begin position="164"/>
        <end position="261"/>
    </location>
</feature>
<keyword evidence="3" id="KW-1185">Reference proteome</keyword>
<feature type="compositionally biased region" description="Basic and acidic residues" evidence="1">
    <location>
        <begin position="203"/>
        <end position="217"/>
    </location>
</feature>
<feature type="compositionally biased region" description="Gly residues" evidence="1">
    <location>
        <begin position="125"/>
        <end position="139"/>
    </location>
</feature>
<evidence type="ECO:0000256" key="1">
    <source>
        <dbReference type="SAM" id="MobiDB-lite"/>
    </source>
</evidence>
<accession>A0A166UCH7</accession>
<dbReference type="Proteomes" id="UP000076532">
    <property type="component" value="Unassembled WGS sequence"/>
</dbReference>
<feature type="compositionally biased region" description="Basic and acidic residues" evidence="1">
    <location>
        <begin position="252"/>
        <end position="261"/>
    </location>
</feature>
<protein>
    <submittedName>
        <fullName evidence="2">Uncharacterized protein</fullName>
    </submittedName>
</protein>
<organism evidence="2 3">
    <name type="scientific">Athelia psychrophila</name>
    <dbReference type="NCBI Taxonomy" id="1759441"/>
    <lineage>
        <taxon>Eukaryota</taxon>
        <taxon>Fungi</taxon>
        <taxon>Dikarya</taxon>
        <taxon>Basidiomycota</taxon>
        <taxon>Agaricomycotina</taxon>
        <taxon>Agaricomycetes</taxon>
        <taxon>Agaricomycetidae</taxon>
        <taxon>Atheliales</taxon>
        <taxon>Atheliaceae</taxon>
        <taxon>Athelia</taxon>
    </lineage>
</organism>